<dbReference type="EMBL" id="LWDP01000011">
    <property type="protein sequence ID" value="ORD94688.1"/>
    <property type="molecule type" value="Genomic_DNA"/>
</dbReference>
<sequence length="70" mass="8115">MYTVLLAFHSVLLQYLISVFLHLIHEITDVDWGILSLVLSSGKPCRSLHCLGFDHFIPNIFCYKDKCLIY</sequence>
<proteinExistence type="predicted"/>
<dbReference type="AlphaFoldDB" id="A0A1Y1S8B2"/>
<comment type="caution">
    <text evidence="2">The sequence shown here is derived from an EMBL/GenBank/DDBJ whole genome shotgun (WGS) entry which is preliminary data.</text>
</comment>
<reference evidence="2 3" key="1">
    <citation type="journal article" date="2017" name="Environ. Microbiol.">
        <title>Decay of the glycolytic pathway and adaptation to intranuclear parasitism within Enterocytozoonidae microsporidia.</title>
        <authorList>
            <person name="Wiredu Boakye D."/>
            <person name="Jaroenlak P."/>
            <person name="Prachumwat A."/>
            <person name="Williams T.A."/>
            <person name="Bateman K.S."/>
            <person name="Itsathitphaisarn O."/>
            <person name="Sritunyalucksana K."/>
            <person name="Paszkiewicz K.H."/>
            <person name="Moore K.A."/>
            <person name="Stentiford G.D."/>
            <person name="Williams B.A."/>
        </authorList>
    </citation>
    <scope>NUCLEOTIDE SEQUENCE [LARGE SCALE GENOMIC DNA]</scope>
    <source>
        <strain evidence="2 3">GB1</strain>
    </source>
</reference>
<feature type="chain" id="PRO_5012801830" evidence="1">
    <location>
        <begin position="22"/>
        <end position="70"/>
    </location>
</feature>
<name>A0A1Y1S8B2_9MICR</name>
<accession>A0A1Y1S8B2</accession>
<gene>
    <name evidence="2" type="ORF">ECANGB1_127</name>
</gene>
<dbReference type="VEuPathDB" id="MicrosporidiaDB:ECANGB1_127"/>
<organism evidence="2 3">
    <name type="scientific">Enterospora canceri</name>
    <dbReference type="NCBI Taxonomy" id="1081671"/>
    <lineage>
        <taxon>Eukaryota</taxon>
        <taxon>Fungi</taxon>
        <taxon>Fungi incertae sedis</taxon>
        <taxon>Microsporidia</taxon>
        <taxon>Enterocytozoonidae</taxon>
        <taxon>Enterospora</taxon>
    </lineage>
</organism>
<evidence type="ECO:0000313" key="3">
    <source>
        <dbReference type="Proteomes" id="UP000192639"/>
    </source>
</evidence>
<evidence type="ECO:0000313" key="2">
    <source>
        <dbReference type="EMBL" id="ORD94688.1"/>
    </source>
</evidence>
<protein>
    <submittedName>
        <fullName evidence="2">Uncharacterized protein</fullName>
    </submittedName>
</protein>
<feature type="signal peptide" evidence="1">
    <location>
        <begin position="1"/>
        <end position="21"/>
    </location>
</feature>
<dbReference type="Proteomes" id="UP000192639">
    <property type="component" value="Unassembled WGS sequence"/>
</dbReference>
<keyword evidence="1" id="KW-0732">Signal</keyword>
<keyword evidence="3" id="KW-1185">Reference proteome</keyword>
<evidence type="ECO:0000256" key="1">
    <source>
        <dbReference type="SAM" id="SignalP"/>
    </source>
</evidence>